<dbReference type="InterPro" id="IPR011519">
    <property type="entry name" value="UnbV_ASPIC"/>
</dbReference>
<proteinExistence type="predicted"/>
<dbReference type="PATRIC" id="fig|1166018.3.peg.2695"/>
<gene>
    <name evidence="4" type="ORF">FAES_0977</name>
</gene>
<evidence type="ECO:0000259" key="3">
    <source>
        <dbReference type="Pfam" id="PF07593"/>
    </source>
</evidence>
<dbReference type="Proteomes" id="UP000011058">
    <property type="component" value="Chromosome"/>
</dbReference>
<evidence type="ECO:0000313" key="5">
    <source>
        <dbReference type="Proteomes" id="UP000011058"/>
    </source>
</evidence>
<keyword evidence="1" id="KW-0732">Signal</keyword>
<dbReference type="Gene3D" id="2.130.10.130">
    <property type="entry name" value="Integrin alpha, N-terminal"/>
    <property type="match status" value="4"/>
</dbReference>
<accession>I0K4D5</accession>
<feature type="domain" description="ASPIC/UnbV" evidence="3">
    <location>
        <begin position="600"/>
        <end position="667"/>
    </location>
</feature>
<dbReference type="Pfam" id="PF07593">
    <property type="entry name" value="UnbV_ASPIC"/>
    <property type="match status" value="1"/>
</dbReference>
<dbReference type="eggNOG" id="COG4888">
    <property type="taxonomic scope" value="Bacteria"/>
</dbReference>
<evidence type="ECO:0000256" key="1">
    <source>
        <dbReference type="ARBA" id="ARBA00022729"/>
    </source>
</evidence>
<feature type="region of interest" description="Disordered" evidence="2">
    <location>
        <begin position="324"/>
        <end position="350"/>
    </location>
</feature>
<evidence type="ECO:0000313" key="4">
    <source>
        <dbReference type="EMBL" id="CCG98988.1"/>
    </source>
</evidence>
<dbReference type="EMBL" id="HE796683">
    <property type="protein sequence ID" value="CCG98988.1"/>
    <property type="molecule type" value="Genomic_DNA"/>
</dbReference>
<dbReference type="AlphaFoldDB" id="I0K4D5"/>
<dbReference type="KEGG" id="fae:FAES_0977"/>
<dbReference type="PANTHER" id="PTHR16026:SF0">
    <property type="entry name" value="CARTILAGE ACIDIC PROTEIN 1"/>
    <property type="match status" value="1"/>
</dbReference>
<dbReference type="HOGENOM" id="CLU_281416_0_0_10"/>
<dbReference type="PANTHER" id="PTHR16026">
    <property type="entry name" value="CARTILAGE ACIDIC PROTEIN 1"/>
    <property type="match status" value="1"/>
</dbReference>
<evidence type="ECO:0000256" key="2">
    <source>
        <dbReference type="SAM" id="MobiDB-lite"/>
    </source>
</evidence>
<dbReference type="InterPro" id="IPR028994">
    <property type="entry name" value="Integrin_alpha_N"/>
</dbReference>
<name>I0K4D5_9BACT</name>
<reference evidence="4 5" key="1">
    <citation type="journal article" date="2012" name="J. Bacteriol.">
        <title>Genome Sequence of Fibrella aestuarina BUZ 2T, a Filamentous Marine Bacterium.</title>
        <authorList>
            <person name="Filippini M."/>
            <person name="Qi W."/>
            <person name="Blom J."/>
            <person name="Goesmann A."/>
            <person name="Smits T.H."/>
            <person name="Bagheri H.C."/>
        </authorList>
    </citation>
    <scope>NUCLEOTIDE SEQUENCE [LARGE SCALE GENOMIC DNA]</scope>
    <source>
        <strain evidence="5">BUZ 2T</strain>
    </source>
</reference>
<keyword evidence="5" id="KW-1185">Reference proteome</keyword>
<dbReference type="Pfam" id="PF13517">
    <property type="entry name" value="FG-GAP_3"/>
    <property type="match status" value="3"/>
</dbReference>
<organism evidence="4 5">
    <name type="scientific">Fibrella aestuarina BUZ 2</name>
    <dbReference type="NCBI Taxonomy" id="1166018"/>
    <lineage>
        <taxon>Bacteria</taxon>
        <taxon>Pseudomonadati</taxon>
        <taxon>Bacteroidota</taxon>
        <taxon>Cytophagia</taxon>
        <taxon>Cytophagales</taxon>
        <taxon>Spirosomataceae</taxon>
        <taxon>Fibrella</taxon>
    </lineage>
</organism>
<dbReference type="STRING" id="1166018.FAES_0977"/>
<protein>
    <submittedName>
        <fullName evidence="4">ASPIC/UnbV domain protein</fullName>
    </submittedName>
</protein>
<dbReference type="InterPro" id="IPR013517">
    <property type="entry name" value="FG-GAP"/>
</dbReference>
<dbReference type="InterPro" id="IPR027039">
    <property type="entry name" value="Crtac1"/>
</dbReference>
<feature type="region of interest" description="Disordered" evidence="2">
    <location>
        <begin position="670"/>
        <end position="689"/>
    </location>
</feature>
<sequence>MYYLYVPMKPAVLLVISILCFGCGSEPPLFEKTDAAQTGVSFANQLQETEQENILSFEYFYNGAGVAAGDLNNDGRVDLYFTGNQVGNKLYLNASSPDTPLKFTDVTDKAGTGRAAGAGNSLAGRTGGWKTGVTLADVNADGWLDIYVCYSGLRPDSLRRNQLFINNHNGPDNVPSFTERAHEYGLDDSGYSVQANFFDYDRDGDLDCFLINHNLKNYQRKEAAVMRAERDYNAGDKLFRNMSVERRAEGIGPGVTKGEANSAPPVPRPTLFVDVSEQEGIKGNPLGFGLGVSVSDVNADGWPDVYVANDFVEDDYLYINQRGAESREPERTTGGANPTPHALSPKSQSPAFRDELRERIGHTSYSAMGVDVADVNNDELPDIFTLDMLPDDNARQKLLIWPDSWQVYQAQLRNGFWHQNMRNMLQINQRTPAGGSGQFAEVGQLAGVSATDWSWGALLADFDLDGRKDLFVSNGLGRDLTNADFTKYISAEEQMQRGTPLLEQLKQMPSTPTKNFIFRNISGTQPDSVAFQNRQAAWGFDDNTRSNGCAYADLDNDGDLDLITNNLNETARIYRNTQRDNQQGRFLKIKLKGPASNPFGIGATVHVTQAGLTQSQEFYPTRGYLSASHDALLFGLPTSEKASTIQVRWPDGRTQQVANAATDQTLTLDYKQADPTPSPSPENQGRGVVRSSLTETAPLPWFSGEGLGVGYSHTIAPSNDFERQQMLPMQYSYAGPRMAVGDINGDNVPDVFICGTPEKPGTLLLGNRDNATTPFAPSPMPPAPGPARKNADAVLADLNGDKRPDLFVVNGNYAPRDQAELADQLWLNQDGKLVPAELPADNINGSCVKALDVDRDGDLDLFVGGHVRPVRFPLAEESILLINDGKAHFTRKSLGTLGLVTDAVATDLNKDGWPDLVVVGEWMPVTTLLNDKHGQLTAETGKQPTLSGWWTRIEKADLDGDGDDDLVVGNLGRNTQFRASVDEPATLVYDDFDQNGMLDFFMTYYIQGKAYPAHTRDEVGDQISALRRTFPTYAAYSTATLDQFFDPSALEHAQKATINEIRTLALENNNGELVPHALPQSAQYAPICAILPDDFDHDGKRDLLLMGNNSYLRLRLGKVDANHGVVLKNKGHFQFETLSPAQSGLFVRGDVRDVKRVGRYVLVGECNGPLRVFQPK</sequence>
<dbReference type="SUPFAM" id="SSF69318">
    <property type="entry name" value="Integrin alpha N-terminal domain"/>
    <property type="match status" value="2"/>
</dbReference>